<evidence type="ECO:0000256" key="1">
    <source>
        <dbReference type="ARBA" id="ARBA00022722"/>
    </source>
</evidence>
<evidence type="ECO:0000313" key="7">
    <source>
        <dbReference type="EMBL" id="MDI3409141.1"/>
    </source>
</evidence>
<dbReference type="InterPro" id="IPR029060">
    <property type="entry name" value="PIN-like_dom_sf"/>
</dbReference>
<gene>
    <name evidence="7" type="ORF">QIS96_35655</name>
</gene>
<dbReference type="EMBL" id="JASCIQ010000061">
    <property type="protein sequence ID" value="MDI3409141.1"/>
    <property type="molecule type" value="Genomic_DNA"/>
</dbReference>
<organism evidence="7 8">
    <name type="scientific">Streptomyces cavernicola</name>
    <dbReference type="NCBI Taxonomy" id="3043613"/>
    <lineage>
        <taxon>Bacteria</taxon>
        <taxon>Bacillati</taxon>
        <taxon>Actinomycetota</taxon>
        <taxon>Actinomycetes</taxon>
        <taxon>Kitasatosporales</taxon>
        <taxon>Streptomycetaceae</taxon>
        <taxon>Streptomyces</taxon>
    </lineage>
</organism>
<keyword evidence="3" id="KW-0378">Hydrolase</keyword>
<name>A0ABT6SLS1_9ACTN</name>
<dbReference type="InterPro" id="IPR002716">
    <property type="entry name" value="PIN_dom"/>
</dbReference>
<keyword evidence="1" id="KW-0540">Nuclease</keyword>
<evidence type="ECO:0000256" key="3">
    <source>
        <dbReference type="ARBA" id="ARBA00022801"/>
    </source>
</evidence>
<dbReference type="RefSeq" id="WP_282547013.1">
    <property type="nucleotide sequence ID" value="NZ_JASCIQ010000061.1"/>
</dbReference>
<dbReference type="SUPFAM" id="SSF88723">
    <property type="entry name" value="PIN domain-like"/>
    <property type="match status" value="1"/>
</dbReference>
<proteinExistence type="predicted"/>
<comment type="caution">
    <text evidence="7">The sequence shown here is derived from an EMBL/GenBank/DDBJ whole genome shotgun (WGS) entry which is preliminary data.</text>
</comment>
<feature type="domain" description="PIN" evidence="6">
    <location>
        <begin position="24"/>
        <end position="131"/>
    </location>
</feature>
<keyword evidence="8" id="KW-1185">Reference proteome</keyword>
<protein>
    <submittedName>
        <fullName evidence="7">PIN domain-containing protein</fullName>
    </submittedName>
</protein>
<accession>A0ABT6SLS1</accession>
<feature type="compositionally biased region" description="Basic and acidic residues" evidence="5">
    <location>
        <begin position="11"/>
        <end position="21"/>
    </location>
</feature>
<reference evidence="7 8" key="1">
    <citation type="submission" date="2023-05" db="EMBL/GenBank/DDBJ databases">
        <title>Draft genome sequence of Streptomyces sp. B-S-A6 isolated from a cave soil in Thailand.</title>
        <authorList>
            <person name="Chamroensaksri N."/>
            <person name="Muangham S."/>
        </authorList>
    </citation>
    <scope>NUCLEOTIDE SEQUENCE [LARGE SCALE GENOMIC DNA]</scope>
    <source>
        <strain evidence="7 8">B-S-A6</strain>
    </source>
</reference>
<dbReference type="Pfam" id="PF01850">
    <property type="entry name" value="PIN"/>
    <property type="match status" value="1"/>
</dbReference>
<dbReference type="Gene3D" id="3.40.50.1010">
    <property type="entry name" value="5'-nuclease"/>
    <property type="match status" value="1"/>
</dbReference>
<evidence type="ECO:0000256" key="4">
    <source>
        <dbReference type="ARBA" id="ARBA00022842"/>
    </source>
</evidence>
<feature type="region of interest" description="Disordered" evidence="5">
    <location>
        <begin position="1"/>
        <end position="24"/>
    </location>
</feature>
<keyword evidence="4" id="KW-0460">Magnesium</keyword>
<evidence type="ECO:0000256" key="5">
    <source>
        <dbReference type="SAM" id="MobiDB-lite"/>
    </source>
</evidence>
<keyword evidence="2" id="KW-0479">Metal-binding</keyword>
<evidence type="ECO:0000313" key="8">
    <source>
        <dbReference type="Proteomes" id="UP001223978"/>
    </source>
</evidence>
<sequence>MTASGANGEGDPGRHGGSDRGGRRRDVHHEECLDFVNRFPGQLKVLPTVVTETAWMLERYLSPDAEAAFLDSVGVGQLELTAIDHGDLRRMAELVRQYADFPLGTVDASVVAVSERLGLTEVATVDRRHFTAVRPKHAKSFTLLP</sequence>
<evidence type="ECO:0000259" key="6">
    <source>
        <dbReference type="Pfam" id="PF01850"/>
    </source>
</evidence>
<dbReference type="Proteomes" id="UP001223978">
    <property type="component" value="Unassembled WGS sequence"/>
</dbReference>
<evidence type="ECO:0000256" key="2">
    <source>
        <dbReference type="ARBA" id="ARBA00022723"/>
    </source>
</evidence>